<comment type="cofactor">
    <cofactor evidence="1">
        <name>Co(2+)</name>
        <dbReference type="ChEBI" id="CHEBI:48828"/>
    </cofactor>
</comment>
<dbReference type="AlphaFoldDB" id="A0A8E2EVN8"/>
<dbReference type="GO" id="GO:0046872">
    <property type="term" value="F:metal ion binding"/>
    <property type="evidence" value="ECO:0007669"/>
    <property type="project" value="UniProtKB-KW"/>
</dbReference>
<feature type="domain" description="Chitin-binding type-1" evidence="10">
    <location>
        <begin position="129"/>
        <end position="173"/>
    </location>
</feature>
<dbReference type="Pfam" id="PF00187">
    <property type="entry name" value="Chitin_bind_1"/>
    <property type="match status" value="1"/>
</dbReference>
<dbReference type="OrthoDB" id="5985073at2759"/>
<dbReference type="PANTHER" id="PTHR46471">
    <property type="entry name" value="CHITIN DEACETYLASE"/>
    <property type="match status" value="1"/>
</dbReference>
<dbReference type="InterPro" id="IPR001002">
    <property type="entry name" value="Chitin-bd_1"/>
</dbReference>
<dbReference type="Proteomes" id="UP000250140">
    <property type="component" value="Unassembled WGS sequence"/>
</dbReference>
<keyword evidence="8" id="KW-1015">Disulfide bond</keyword>
<keyword evidence="4 9" id="KW-0732">Signal</keyword>
<keyword evidence="12" id="KW-1185">Reference proteome</keyword>
<evidence type="ECO:0000256" key="8">
    <source>
        <dbReference type="PROSITE-ProRule" id="PRU00261"/>
    </source>
</evidence>
<dbReference type="InterPro" id="IPR036861">
    <property type="entry name" value="Endochitinase-like_sf"/>
</dbReference>
<dbReference type="SUPFAM" id="SSF57016">
    <property type="entry name" value="Plant lectins/antimicrobial peptides"/>
    <property type="match status" value="2"/>
</dbReference>
<feature type="disulfide bond" evidence="8">
    <location>
        <begin position="140"/>
        <end position="152"/>
    </location>
</feature>
<accession>A0A8E2EVN8</accession>
<evidence type="ECO:0000259" key="10">
    <source>
        <dbReference type="PROSITE" id="PS50941"/>
    </source>
</evidence>
<evidence type="ECO:0000256" key="1">
    <source>
        <dbReference type="ARBA" id="ARBA00001941"/>
    </source>
</evidence>
<evidence type="ECO:0000256" key="2">
    <source>
        <dbReference type="ARBA" id="ARBA00022669"/>
    </source>
</evidence>
<dbReference type="PROSITE" id="PS50941">
    <property type="entry name" value="CHIT_BIND_I_2"/>
    <property type="match status" value="1"/>
</dbReference>
<dbReference type="Gene3D" id="3.30.60.10">
    <property type="entry name" value="Endochitinase-like"/>
    <property type="match status" value="2"/>
</dbReference>
<evidence type="ECO:0000313" key="12">
    <source>
        <dbReference type="Proteomes" id="UP000250140"/>
    </source>
</evidence>
<evidence type="ECO:0000256" key="4">
    <source>
        <dbReference type="ARBA" id="ARBA00022729"/>
    </source>
</evidence>
<reference evidence="11 12" key="1">
    <citation type="journal article" date="2016" name="Nat. Commun.">
        <title>Ectomycorrhizal ecology is imprinted in the genome of the dominant symbiotic fungus Cenococcum geophilum.</title>
        <authorList>
            <consortium name="DOE Joint Genome Institute"/>
            <person name="Peter M."/>
            <person name="Kohler A."/>
            <person name="Ohm R.A."/>
            <person name="Kuo A."/>
            <person name="Krutzmann J."/>
            <person name="Morin E."/>
            <person name="Arend M."/>
            <person name="Barry K.W."/>
            <person name="Binder M."/>
            <person name="Choi C."/>
            <person name="Clum A."/>
            <person name="Copeland A."/>
            <person name="Grisel N."/>
            <person name="Haridas S."/>
            <person name="Kipfer T."/>
            <person name="LaButti K."/>
            <person name="Lindquist E."/>
            <person name="Lipzen A."/>
            <person name="Maire R."/>
            <person name="Meier B."/>
            <person name="Mihaltcheva S."/>
            <person name="Molinier V."/>
            <person name="Murat C."/>
            <person name="Poggeler S."/>
            <person name="Quandt C.A."/>
            <person name="Sperisen C."/>
            <person name="Tritt A."/>
            <person name="Tisserant E."/>
            <person name="Crous P.W."/>
            <person name="Henrissat B."/>
            <person name="Nehls U."/>
            <person name="Egli S."/>
            <person name="Spatafora J.W."/>
            <person name="Grigoriev I.V."/>
            <person name="Martin F.M."/>
        </authorList>
    </citation>
    <scope>NUCLEOTIDE SEQUENCE [LARGE SCALE GENOMIC DNA]</scope>
    <source>
        <strain evidence="11 12">CBS 207.34</strain>
    </source>
</reference>
<evidence type="ECO:0000256" key="6">
    <source>
        <dbReference type="ARBA" id="ARBA00023277"/>
    </source>
</evidence>
<evidence type="ECO:0000256" key="5">
    <source>
        <dbReference type="ARBA" id="ARBA00022801"/>
    </source>
</evidence>
<gene>
    <name evidence="11" type="ORF">AOQ84DRAFT_355839</name>
</gene>
<evidence type="ECO:0000256" key="7">
    <source>
        <dbReference type="ARBA" id="ARBA00023285"/>
    </source>
</evidence>
<protein>
    <submittedName>
        <fullName evidence="11">Carbohydrate-binding module family 18 protein</fullName>
    </submittedName>
</protein>
<keyword evidence="6" id="KW-0119">Carbohydrate metabolism</keyword>
<evidence type="ECO:0000313" key="11">
    <source>
        <dbReference type="EMBL" id="OCL05725.1"/>
    </source>
</evidence>
<keyword evidence="5" id="KW-0378">Hydrolase</keyword>
<keyword evidence="3" id="KW-0479">Metal-binding</keyword>
<feature type="signal peptide" evidence="9">
    <location>
        <begin position="1"/>
        <end position="17"/>
    </location>
</feature>
<dbReference type="EMBL" id="KV750221">
    <property type="protein sequence ID" value="OCL05725.1"/>
    <property type="molecule type" value="Genomic_DNA"/>
</dbReference>
<name>A0A8E2EVN8_9PEZI</name>
<dbReference type="GO" id="GO:0016787">
    <property type="term" value="F:hydrolase activity"/>
    <property type="evidence" value="ECO:0007669"/>
    <property type="project" value="UniProtKB-KW"/>
</dbReference>
<feature type="disulfide bond" evidence="8">
    <location>
        <begin position="145"/>
        <end position="159"/>
    </location>
</feature>
<feature type="chain" id="PRO_5034915488" evidence="9">
    <location>
        <begin position="18"/>
        <end position="173"/>
    </location>
</feature>
<evidence type="ECO:0000256" key="9">
    <source>
        <dbReference type="SAM" id="SignalP"/>
    </source>
</evidence>
<proteinExistence type="predicted"/>
<dbReference type="GO" id="GO:0008061">
    <property type="term" value="F:chitin binding"/>
    <property type="evidence" value="ECO:0007669"/>
    <property type="project" value="UniProtKB-UniRule"/>
</dbReference>
<comment type="caution">
    <text evidence="8">Lacks conserved residue(s) required for the propagation of feature annotation.</text>
</comment>
<keyword evidence="7" id="KW-0170">Cobalt</keyword>
<evidence type="ECO:0000256" key="3">
    <source>
        <dbReference type="ARBA" id="ARBA00022723"/>
    </source>
</evidence>
<organism evidence="11 12">
    <name type="scientific">Glonium stellatum</name>
    <dbReference type="NCBI Taxonomy" id="574774"/>
    <lineage>
        <taxon>Eukaryota</taxon>
        <taxon>Fungi</taxon>
        <taxon>Dikarya</taxon>
        <taxon>Ascomycota</taxon>
        <taxon>Pezizomycotina</taxon>
        <taxon>Dothideomycetes</taxon>
        <taxon>Pleosporomycetidae</taxon>
        <taxon>Gloniales</taxon>
        <taxon>Gloniaceae</taxon>
        <taxon>Glonium</taxon>
    </lineage>
</organism>
<sequence>MRSFLLVIASLAATGLTQNCGSSCAQKSASTTAKPSPSPSPLTSTAAFASTIPEIDVCGSAKGGVSCPGAGRNGYFYRCCSAAGHCGPKNNIQDQSIYCGAGCQAGYGKCDKESAPADPTAAAGVARDGETCGPIVNRRCAAGLCCSGSNFCGTTADFCGAANWCQPKWGRCS</sequence>
<dbReference type="PANTHER" id="PTHR46471:SF2">
    <property type="entry name" value="CHITIN DEACETYLASE-RELATED"/>
    <property type="match status" value="1"/>
</dbReference>
<keyword evidence="2 8" id="KW-0147">Chitin-binding</keyword>